<dbReference type="SMART" id="SM00320">
    <property type="entry name" value="WD40"/>
    <property type="match status" value="4"/>
</dbReference>
<evidence type="ECO:0000256" key="1">
    <source>
        <dbReference type="ARBA" id="ARBA00022574"/>
    </source>
</evidence>
<feature type="domain" description="DENND3-like TPR repeats" evidence="4">
    <location>
        <begin position="59"/>
        <end position="142"/>
    </location>
</feature>
<evidence type="ECO:0000259" key="4">
    <source>
        <dbReference type="Pfam" id="PF25570"/>
    </source>
</evidence>
<keyword evidence="2" id="KW-0677">Repeat</keyword>
<dbReference type="OrthoDB" id="6019893at2759"/>
<protein>
    <submittedName>
        <fullName evidence="5">DENND3</fullName>
    </submittedName>
</protein>
<name>A0A6J8BSK1_MYTCO</name>
<dbReference type="Proteomes" id="UP000507470">
    <property type="component" value="Unassembled WGS sequence"/>
</dbReference>
<dbReference type="PANTHER" id="PTHR22847">
    <property type="entry name" value="WD40 REPEAT PROTEIN"/>
    <property type="match status" value="1"/>
</dbReference>
<dbReference type="Pfam" id="PF00400">
    <property type="entry name" value="WD40"/>
    <property type="match status" value="2"/>
</dbReference>
<accession>A0A6J8BSK1</accession>
<dbReference type="Pfam" id="PF25570">
    <property type="entry name" value="TPR_DENND3"/>
    <property type="match status" value="1"/>
</dbReference>
<dbReference type="InterPro" id="IPR036322">
    <property type="entry name" value="WD40_repeat_dom_sf"/>
</dbReference>
<gene>
    <name evidence="5" type="ORF">MCOR_21543</name>
</gene>
<dbReference type="InterPro" id="IPR015943">
    <property type="entry name" value="WD40/YVTN_repeat-like_dom_sf"/>
</dbReference>
<dbReference type="EMBL" id="CACVKT020003838">
    <property type="protein sequence ID" value="CAC5386060.1"/>
    <property type="molecule type" value="Genomic_DNA"/>
</dbReference>
<dbReference type="PANTHER" id="PTHR22847:SF637">
    <property type="entry name" value="WD REPEAT DOMAIN 5B"/>
    <property type="match status" value="1"/>
</dbReference>
<dbReference type="SUPFAM" id="SSF50978">
    <property type="entry name" value="WD40 repeat-like"/>
    <property type="match status" value="1"/>
</dbReference>
<evidence type="ECO:0000256" key="2">
    <source>
        <dbReference type="ARBA" id="ARBA00022737"/>
    </source>
</evidence>
<sequence>MTLLEITIDQLKKQVNQLTIVGQSLDHRMESQRSKIVGRLITDQQLIGTVTKTYIIVGNTIDQLSDCWQKSNDLQDRASYLYLRGAFYLADHKAIEALGDLTRLAEIDISLVPELMVKQAYQKIPEDEKYDILMRPGIQHLSELLHLESDGSQSPKVHHKFEEPVKLPEHDLNFEEFSRFVSMLEMTQDMETVMRLFQALELNQHNGYDKVDIGTFETFNHCYQENLEQCLKVEESILDHEEYVLKLSLLCKTDVGSGRIVLTNKRLLFMKDGSMECTEVTKIRDIVLIEQKQLKSFFKTIDVLRIHKKDDAKFTAWLKDERDHWFILLQELWAGKVVSIKTKDIMAANKAANNVQLVDAFLRSSQDQETTHHENAMQAVKELCFYTRCMKEKRHELPRETLETLVNRIDPCSGESLRQTVQSLLYTPGDPQQDVLPRLWCGMGDGKIKIFDAMAWNLESHFIQTKTAVMCLADVGGKQIWAGSYYIYIIDVHTLRCNRAPLTDHADSVVSIVVVNDGRYVYTASADGDILKWDVQTITVVDKCSEKIKDLRRLKFCNGFLWCGTKVAGYRIDLSMNLLQKYPVIVQRSSQADISREVSPEIDSFHISESGEIWAGYRRSGIILIWDSTQGKLKEIIEIQKCEGISSIVQQEQKVWVGSKDGTIHIINTETRKVVKRLQAHDDAVRALCCAENRYIISGAGSRDGRIAMWSSTDTKTDSGKFILDE</sequence>
<dbReference type="AlphaFoldDB" id="A0A6J8BSK1"/>
<feature type="repeat" description="WD" evidence="3">
    <location>
        <begin position="502"/>
        <end position="543"/>
    </location>
</feature>
<dbReference type="Gene3D" id="2.130.10.10">
    <property type="entry name" value="YVTN repeat-like/Quinoprotein amine dehydrogenase"/>
    <property type="match status" value="2"/>
</dbReference>
<dbReference type="InterPro" id="IPR001680">
    <property type="entry name" value="WD40_rpt"/>
</dbReference>
<evidence type="ECO:0000256" key="3">
    <source>
        <dbReference type="PROSITE-ProRule" id="PRU00221"/>
    </source>
</evidence>
<reference evidence="5 6" key="1">
    <citation type="submission" date="2020-06" db="EMBL/GenBank/DDBJ databases">
        <authorList>
            <person name="Li R."/>
            <person name="Bekaert M."/>
        </authorList>
    </citation>
    <scope>NUCLEOTIDE SEQUENCE [LARGE SCALE GENOMIC DNA]</scope>
    <source>
        <strain evidence="6">wild</strain>
    </source>
</reference>
<keyword evidence="6" id="KW-1185">Reference proteome</keyword>
<dbReference type="PROSITE" id="PS50294">
    <property type="entry name" value="WD_REPEATS_REGION"/>
    <property type="match status" value="1"/>
</dbReference>
<dbReference type="PROSITE" id="PS50082">
    <property type="entry name" value="WD_REPEATS_2"/>
    <property type="match status" value="1"/>
</dbReference>
<organism evidence="5 6">
    <name type="scientific">Mytilus coruscus</name>
    <name type="common">Sea mussel</name>
    <dbReference type="NCBI Taxonomy" id="42192"/>
    <lineage>
        <taxon>Eukaryota</taxon>
        <taxon>Metazoa</taxon>
        <taxon>Spiralia</taxon>
        <taxon>Lophotrochozoa</taxon>
        <taxon>Mollusca</taxon>
        <taxon>Bivalvia</taxon>
        <taxon>Autobranchia</taxon>
        <taxon>Pteriomorphia</taxon>
        <taxon>Mytilida</taxon>
        <taxon>Mytiloidea</taxon>
        <taxon>Mytilidae</taxon>
        <taxon>Mytilinae</taxon>
        <taxon>Mytilus</taxon>
    </lineage>
</organism>
<evidence type="ECO:0000313" key="6">
    <source>
        <dbReference type="Proteomes" id="UP000507470"/>
    </source>
</evidence>
<evidence type="ECO:0000313" key="5">
    <source>
        <dbReference type="EMBL" id="CAC5386060.1"/>
    </source>
</evidence>
<keyword evidence="1 3" id="KW-0853">WD repeat</keyword>
<dbReference type="InterPro" id="IPR057977">
    <property type="entry name" value="TPR_DENND3"/>
</dbReference>
<proteinExistence type="predicted"/>
<dbReference type="GO" id="GO:1990234">
    <property type="term" value="C:transferase complex"/>
    <property type="evidence" value="ECO:0007669"/>
    <property type="project" value="UniProtKB-ARBA"/>
</dbReference>